<evidence type="ECO:0000313" key="2">
    <source>
        <dbReference type="Proteomes" id="UP000299102"/>
    </source>
</evidence>
<dbReference type="EMBL" id="BGZK01000641">
    <property type="protein sequence ID" value="GBP54243.1"/>
    <property type="molecule type" value="Genomic_DNA"/>
</dbReference>
<dbReference type="Proteomes" id="UP000299102">
    <property type="component" value="Unassembled WGS sequence"/>
</dbReference>
<sequence length="223" mass="24239">MERCTTLFLAEFNKAKLGHTNGWRCVGARSSVAVSSTLVTTFSTISTSSHRLHSCLGSNRLPFDAKANALTLDSHRSQVRRALVGQQAYIHFSQGLFRLYSRRACGRALFAASAAAGAHASIALNAPAPNAETLILSPCEAENLNDLTCDNVKCSSLKRRLLFEYVHSGISIARPSSSRVIKFFPFLVDYWSVRGGLGLVNLSRTGCCPYGVQTAQERGWPSP</sequence>
<organism evidence="1 2">
    <name type="scientific">Eumeta variegata</name>
    <name type="common">Bagworm moth</name>
    <name type="synonym">Eumeta japonica</name>
    <dbReference type="NCBI Taxonomy" id="151549"/>
    <lineage>
        <taxon>Eukaryota</taxon>
        <taxon>Metazoa</taxon>
        <taxon>Ecdysozoa</taxon>
        <taxon>Arthropoda</taxon>
        <taxon>Hexapoda</taxon>
        <taxon>Insecta</taxon>
        <taxon>Pterygota</taxon>
        <taxon>Neoptera</taxon>
        <taxon>Endopterygota</taxon>
        <taxon>Lepidoptera</taxon>
        <taxon>Glossata</taxon>
        <taxon>Ditrysia</taxon>
        <taxon>Tineoidea</taxon>
        <taxon>Psychidae</taxon>
        <taxon>Oiketicinae</taxon>
        <taxon>Eumeta</taxon>
    </lineage>
</organism>
<proteinExistence type="predicted"/>
<keyword evidence="2" id="KW-1185">Reference proteome</keyword>
<accession>A0A4C1WTI3</accession>
<name>A0A4C1WTI3_EUMVA</name>
<reference evidence="1 2" key="1">
    <citation type="journal article" date="2019" name="Commun. Biol.">
        <title>The bagworm genome reveals a unique fibroin gene that provides high tensile strength.</title>
        <authorList>
            <person name="Kono N."/>
            <person name="Nakamura H."/>
            <person name="Ohtoshi R."/>
            <person name="Tomita M."/>
            <person name="Numata K."/>
            <person name="Arakawa K."/>
        </authorList>
    </citation>
    <scope>NUCLEOTIDE SEQUENCE [LARGE SCALE GENOMIC DNA]</scope>
</reference>
<gene>
    <name evidence="1" type="ORF">EVAR_43268_1</name>
</gene>
<comment type="caution">
    <text evidence="1">The sequence shown here is derived from an EMBL/GenBank/DDBJ whole genome shotgun (WGS) entry which is preliminary data.</text>
</comment>
<evidence type="ECO:0000313" key="1">
    <source>
        <dbReference type="EMBL" id="GBP54243.1"/>
    </source>
</evidence>
<protein>
    <submittedName>
        <fullName evidence="1">Uncharacterized protein</fullName>
    </submittedName>
</protein>
<dbReference type="AlphaFoldDB" id="A0A4C1WTI3"/>